<dbReference type="SUPFAM" id="SSF56112">
    <property type="entry name" value="Protein kinase-like (PK-like)"/>
    <property type="match status" value="1"/>
</dbReference>
<feature type="domain" description="ABC1 atypical kinase-like" evidence="1">
    <location>
        <begin position="479"/>
        <end position="558"/>
    </location>
</feature>
<sequence length="869" mass="100339">MACIELLNSLSESVDNTNLLLIDNMTDATMKYENACIKPNLTFDFFYENLKKEWEHHVNEFIRKDTCGSHTSLLLLPLTLNKHKKFELDRDITKSIFPLMKIFGENCYCHTLQLLKTLLGKYSGRIINDEKQMAIVFEKYNKLAEIIKSASFVPEDFKEQYKTYVPDLSKLESGINPFHLNKTNNINGSGNGLVGGLASDPFEINDYTELMRLEKLKQLKDHLISRFVNLYSFSVESEMNKLIPDELGSLKQFFIKIITTYYNNLDPIIWAQMMKQMMDNIFIDLPYTKDELFRFVSKYVLLNSGPFILKILQMIRPVLSPELATKYNLTKLTYPLMTKEQTTLIFSKVLPRWDMCKVLFNKSASVGHVAIMYYTDNPTDIFVVKIIKPLVIAQSCWEYNTLHNIFPEGSCENTFVRNMLESNGAEMNVANEMDNVNKGHEYYTTTYSSVFGTSIDATLTTLENKPGVVMPDCWFALATTLAPGIPVSDLVESDLLTKDTLYRAKLHRCLDLLIYKFFITIVQKGFYHGDLHAGNIFFSYKESKMTLIDFGAVGEIDLFEGNEDIATLLDIIIMSLFYNYEGIFDTMTELLNRKCTSNPDDKKIDTSAEQYQKFKHELHTYHMKNIANSRIYAEKMAQFKQDVFDDERINAEARQINQDDLASMSEQVNELDEHARSIYRYFNIKSKEKEIVVENKDILPEFTEISEDNKSMTFSKVLELIIKFYSNSGVNVATTFGEFYELQKAYSLLLGVLYKTGYSSYRTGIAMKKAILTWSNIPELLHLKTTIAVSKKYLEESSKFEELKKIALLDKLASYEYPQEQRVQSPVQDNSNQLARLLEATQVGGGNKNNAYKYKYMKYKAKYMQLHNN</sequence>
<evidence type="ECO:0000259" key="1">
    <source>
        <dbReference type="Pfam" id="PF03109"/>
    </source>
</evidence>
<dbReference type="Pfam" id="PF03109">
    <property type="entry name" value="ABC1"/>
    <property type="match status" value="1"/>
</dbReference>
<dbReference type="InterPro" id="IPR011009">
    <property type="entry name" value="Kinase-like_dom_sf"/>
</dbReference>
<accession>A0A3G4ZPC7</accession>
<dbReference type="InterPro" id="IPR004147">
    <property type="entry name" value="ABC1_dom"/>
</dbReference>
<proteinExistence type="predicted"/>
<dbReference type="EMBL" id="MK071991">
    <property type="protein sequence ID" value="AYV76736.1"/>
    <property type="molecule type" value="Genomic_DNA"/>
</dbReference>
<organism evidence="2">
    <name type="scientific">Terrestrivirus sp</name>
    <dbReference type="NCBI Taxonomy" id="2487775"/>
    <lineage>
        <taxon>Viruses</taxon>
        <taxon>Varidnaviria</taxon>
        <taxon>Bamfordvirae</taxon>
        <taxon>Nucleocytoviricota</taxon>
        <taxon>Megaviricetes</taxon>
        <taxon>Imitervirales</taxon>
        <taxon>Mimiviridae</taxon>
        <taxon>Klosneuvirinae</taxon>
    </lineage>
</organism>
<name>A0A3G4ZPC7_9VIRU</name>
<reference evidence="2" key="1">
    <citation type="submission" date="2018-10" db="EMBL/GenBank/DDBJ databases">
        <title>Hidden diversity of soil giant viruses.</title>
        <authorList>
            <person name="Schulz F."/>
            <person name="Alteio L."/>
            <person name="Goudeau D."/>
            <person name="Ryan E.M."/>
            <person name="Malmstrom R.R."/>
            <person name="Blanchard J."/>
            <person name="Woyke T."/>
        </authorList>
    </citation>
    <scope>NUCLEOTIDE SEQUENCE</scope>
    <source>
        <strain evidence="2">TEV1</strain>
    </source>
</reference>
<evidence type="ECO:0000313" key="2">
    <source>
        <dbReference type="EMBL" id="AYV76736.1"/>
    </source>
</evidence>
<dbReference type="Gene3D" id="1.10.510.10">
    <property type="entry name" value="Transferase(Phosphotransferase) domain 1"/>
    <property type="match status" value="1"/>
</dbReference>
<protein>
    <recommendedName>
        <fullName evidence="1">ABC1 atypical kinase-like domain-containing protein</fullName>
    </recommendedName>
</protein>
<gene>
    <name evidence="2" type="ORF">Terrestrivirus13_2</name>
</gene>